<sequence length="138" mass="16042">MVNEDIEVLTKTIYGEADGETLLGKKAVASVIMNRYKRRTWFSGKTIAETCKFCVKGSKYHQFSCWNPFDKAYKRIMRASDEDLKECRDIAEKYINGTYKDVVCGCCHYHHVGINPKWARGIKPDFYIGHHLFYSKVK</sequence>
<proteinExistence type="predicted"/>
<dbReference type="EMBL" id="PP511642">
    <property type="protein sequence ID" value="XCD06162.1"/>
    <property type="molecule type" value="Genomic_DNA"/>
</dbReference>
<reference evidence="2" key="1">
    <citation type="submission" date="2024-03" db="EMBL/GenBank/DDBJ databases">
        <title>Diverse circular DNA viruses in blood, oral, and fecal samples of captive lemurs.</title>
        <authorList>
            <person name="Paietta E.N."/>
            <person name="Kraberger S."/>
            <person name="Lund M.C."/>
            <person name="Custer J.M."/>
            <person name="Vargas K.M."/>
            <person name="Ehmke E.E."/>
            <person name="Yoder A.D."/>
            <person name="Varsani A."/>
        </authorList>
    </citation>
    <scope>NUCLEOTIDE SEQUENCE</scope>
    <source>
        <strain evidence="2">Duke_21_2</strain>
        <strain evidence="3">Duke_25FS_5</strain>
    </source>
</reference>
<evidence type="ECO:0000313" key="3">
    <source>
        <dbReference type="EMBL" id="XCD06162.1"/>
    </source>
</evidence>
<accession>A0AAU8AUW0</accession>
<evidence type="ECO:0000259" key="1">
    <source>
        <dbReference type="Pfam" id="PF07486"/>
    </source>
</evidence>
<dbReference type="GO" id="GO:0016787">
    <property type="term" value="F:hydrolase activity"/>
    <property type="evidence" value="ECO:0007669"/>
    <property type="project" value="UniProtKB-KW"/>
</dbReference>
<name>A0AAU8AUW0_9CAUD</name>
<dbReference type="EMBL" id="PP511380">
    <property type="protein sequence ID" value="XCD03722.1"/>
    <property type="molecule type" value="Genomic_DNA"/>
</dbReference>
<protein>
    <submittedName>
        <fullName evidence="2">Cell wall hydrolase</fullName>
    </submittedName>
</protein>
<keyword evidence="2" id="KW-0378">Hydrolase</keyword>
<dbReference type="Gene3D" id="1.10.10.2520">
    <property type="entry name" value="Cell wall hydrolase SleB, domain 1"/>
    <property type="match status" value="1"/>
</dbReference>
<dbReference type="Pfam" id="PF07486">
    <property type="entry name" value="Hydrolase_2"/>
    <property type="match status" value="1"/>
</dbReference>
<evidence type="ECO:0000313" key="2">
    <source>
        <dbReference type="EMBL" id="XCD03722.1"/>
    </source>
</evidence>
<feature type="domain" description="Cell wall hydrolase SleB" evidence="1">
    <location>
        <begin position="19"/>
        <end position="134"/>
    </location>
</feature>
<dbReference type="InterPro" id="IPR011105">
    <property type="entry name" value="Cell_wall_hydrolase_SleB"/>
</dbReference>
<dbReference type="InterPro" id="IPR042047">
    <property type="entry name" value="SleB_dom1"/>
</dbReference>
<organism evidence="2">
    <name type="scientific">Dulem virus 29</name>
    <dbReference type="NCBI Taxonomy" id="3145747"/>
    <lineage>
        <taxon>Viruses</taxon>
        <taxon>Duplodnaviria</taxon>
        <taxon>Heunggongvirae</taxon>
        <taxon>Uroviricota</taxon>
        <taxon>Caudoviricetes</taxon>
    </lineage>
</organism>